<dbReference type="AlphaFoldDB" id="A0A2Z6IBU6"/>
<keyword evidence="1" id="KW-0812">Transmembrane</keyword>
<keyword evidence="1" id="KW-1133">Transmembrane helix</keyword>
<evidence type="ECO:0000313" key="3">
    <source>
        <dbReference type="Proteomes" id="UP000271003"/>
    </source>
</evidence>
<reference evidence="2 3" key="1">
    <citation type="journal article" date="2018" name="Int. J. Syst. Evol. Microbiol.">
        <title>Mesosutterella multiformis gen. nov., sp. nov., a member of the family Sutterellaceae and Sutterella megalosphaeroides sp. nov., isolated from human faeces.</title>
        <authorList>
            <person name="Sakamoto M."/>
            <person name="Ikeyama N."/>
            <person name="Kunihiro T."/>
            <person name="Iino T."/>
            <person name="Yuki M."/>
            <person name="Ohkuma M."/>
        </authorList>
    </citation>
    <scope>NUCLEOTIDE SEQUENCE [LARGE SCALE GENOMIC DNA]</scope>
    <source>
        <strain evidence="2 3">6FBBBH3</strain>
    </source>
</reference>
<dbReference type="RefSeq" id="WP_120176755.1">
    <property type="nucleotide sequence ID" value="NZ_AP018786.1"/>
</dbReference>
<name>A0A2Z6IBU6_9BURK</name>
<evidence type="ECO:0000313" key="2">
    <source>
        <dbReference type="EMBL" id="BBF23117.1"/>
    </source>
</evidence>
<dbReference type="KEGG" id="sutt:SUTMEG_10080"/>
<accession>A0A2Z6IBU6</accession>
<keyword evidence="3" id="KW-1185">Reference proteome</keyword>
<proteinExistence type="predicted"/>
<protein>
    <submittedName>
        <fullName evidence="2">Uncharacterized protein</fullName>
    </submittedName>
</protein>
<organism evidence="2 3">
    <name type="scientific">Sutterella megalosphaeroides</name>
    <dbReference type="NCBI Taxonomy" id="2494234"/>
    <lineage>
        <taxon>Bacteria</taxon>
        <taxon>Pseudomonadati</taxon>
        <taxon>Pseudomonadota</taxon>
        <taxon>Betaproteobacteria</taxon>
        <taxon>Burkholderiales</taxon>
        <taxon>Sutterellaceae</taxon>
        <taxon>Sutterella</taxon>
    </lineage>
</organism>
<keyword evidence="1" id="KW-0472">Membrane</keyword>
<sequence length="190" mass="21185">MTPVQKFYMRIPRWVPLKLIASINLAGFVFTLLAAVFWFSSKESEAEAEFLEDAIESHKILAPAIERIGQKNSELLAILASEHSTPEPNDLHEVLVLLERHAAQSGIENARFIPDATTLVSASTVRVDGIGTGSSEAFRMFFVWVNRQTWIEDVGNFTLTAASPEPNFTIELVTRFTTGYSTEALLKELQ</sequence>
<evidence type="ECO:0000256" key="1">
    <source>
        <dbReference type="SAM" id="Phobius"/>
    </source>
</evidence>
<dbReference type="Proteomes" id="UP000271003">
    <property type="component" value="Chromosome"/>
</dbReference>
<feature type="transmembrane region" description="Helical" evidence="1">
    <location>
        <begin position="20"/>
        <end position="39"/>
    </location>
</feature>
<gene>
    <name evidence="2" type="ORF">SUTMEG_10080</name>
</gene>
<dbReference type="EMBL" id="AP018786">
    <property type="protein sequence ID" value="BBF23117.1"/>
    <property type="molecule type" value="Genomic_DNA"/>
</dbReference>